<evidence type="ECO:0000313" key="2">
    <source>
        <dbReference type="EMBL" id="KAG2454607.1"/>
    </source>
</evidence>
<feature type="compositionally biased region" description="Pro residues" evidence="1">
    <location>
        <begin position="248"/>
        <end position="275"/>
    </location>
</feature>
<protein>
    <submittedName>
        <fullName evidence="2">Uncharacterized protein</fullName>
    </submittedName>
</protein>
<feature type="compositionally biased region" description="Pro residues" evidence="1">
    <location>
        <begin position="693"/>
        <end position="726"/>
    </location>
</feature>
<evidence type="ECO:0000256" key="1">
    <source>
        <dbReference type="SAM" id="MobiDB-lite"/>
    </source>
</evidence>
<dbReference type="OrthoDB" id="10437917at2759"/>
<feature type="compositionally biased region" description="Pro residues" evidence="1">
    <location>
        <begin position="748"/>
        <end position="765"/>
    </location>
</feature>
<feature type="compositionally biased region" description="Pro residues" evidence="1">
    <location>
        <begin position="295"/>
        <end position="327"/>
    </location>
</feature>
<dbReference type="AlphaFoldDB" id="A0A835WWB6"/>
<feature type="compositionally biased region" description="Low complexity" evidence="1">
    <location>
        <begin position="284"/>
        <end position="294"/>
    </location>
</feature>
<gene>
    <name evidence="2" type="ORF">HYH02_000448</name>
</gene>
<accession>A0A835WWB6</accession>
<dbReference type="EMBL" id="JAEHOD010000001">
    <property type="protein sequence ID" value="KAG2454607.1"/>
    <property type="molecule type" value="Genomic_DNA"/>
</dbReference>
<name>A0A835WWB6_9CHLO</name>
<feature type="region of interest" description="Disordered" evidence="1">
    <location>
        <begin position="692"/>
        <end position="765"/>
    </location>
</feature>
<dbReference type="PANTHER" id="PTHR48148:SF2">
    <property type="entry name" value="PA14 DOMAIN-CONTAINING PROTEIN"/>
    <property type="match status" value="1"/>
</dbReference>
<evidence type="ECO:0000313" key="3">
    <source>
        <dbReference type="Proteomes" id="UP000613740"/>
    </source>
</evidence>
<dbReference type="PANTHER" id="PTHR48148">
    <property type="entry name" value="KERATINOCYTE PROLINE-RICH PROTEIN"/>
    <property type="match status" value="1"/>
</dbReference>
<comment type="caution">
    <text evidence="2">The sequence shown here is derived from an EMBL/GenBank/DDBJ whole genome shotgun (WGS) entry which is preliminary data.</text>
</comment>
<sequence>MPTGLTPELAYFDAASLGSYSVTPGAPLDGATWTNGASSGAGVDLLLNGTGCYYDSGSNPPSVRMPLYGTGCTGVSNLPISVPGGAATFVFVMALHSNNDTVSTNLVNFADNATGTYTFDIFLGQMSVVPVKIDVFTFWPANNTGVLFNEPVYRAWFMLAIPLDTLDGVASLSLTQLGATDTQAGNAWTPASSSFTGVMRLGNSEPGTNQVDCSMAVALLYNRKLNSTDLATLRNHYSSRFGNFGPIYPPPLPPSPPSPPPLPPYPAPPSPPPAAAAPSRDRATAAAKPNTDAAAPPPPSPPASPSWPADWPSPPSPPPPSPSPPSPTAASTDRIFQAAVKEELPVLLRGVAPSFPLPPTRSLVLTSPSAVPLISGRIGQALVTVVAFSRYVRGTLTAFGSEGLLTGCCRPPPKAKAAGAAGGRRRRELLAEAPAGAARAAAGKARRAPTDVEQLILNAANASSHYGTKTGRKAILRVSDPALVPLAKFVARQLPDTFATPKQFGAPSHYLSLRAWLRDGHAKCDVYVVLSGYLEYLDPDVQRKFRDFVALGKGLMVAGPPVDAAYAAAAAAAAAAAGRRRGLLAAEDLLTDSSPAVNNITSSMGGISYGSVLPGGGSATTSNATSAAALNALQAVNDLLRDLKGDKALPEATRLETQYAFLQARADIDRLALAIPPDLRAKIDEYVILAKIPSPPPRPVARPPSPPQPSPRAVAPPSPAPSPPAPLNGTTNGTALPPPAPGGTAGQSPPPRGGRQRPPLPGTAP</sequence>
<keyword evidence="3" id="KW-1185">Reference proteome</keyword>
<reference evidence="2" key="1">
    <citation type="journal article" date="2020" name="bioRxiv">
        <title>Comparative genomics of Chlamydomonas.</title>
        <authorList>
            <person name="Craig R.J."/>
            <person name="Hasan A.R."/>
            <person name="Ness R.W."/>
            <person name="Keightley P.D."/>
        </authorList>
    </citation>
    <scope>NUCLEOTIDE SEQUENCE</scope>
    <source>
        <strain evidence="2">CCAP 11/173</strain>
    </source>
</reference>
<organism evidence="2 3">
    <name type="scientific">Chlamydomonas schloesseri</name>
    <dbReference type="NCBI Taxonomy" id="2026947"/>
    <lineage>
        <taxon>Eukaryota</taxon>
        <taxon>Viridiplantae</taxon>
        <taxon>Chlorophyta</taxon>
        <taxon>core chlorophytes</taxon>
        <taxon>Chlorophyceae</taxon>
        <taxon>CS clade</taxon>
        <taxon>Chlamydomonadales</taxon>
        <taxon>Chlamydomonadaceae</taxon>
        <taxon>Chlamydomonas</taxon>
    </lineage>
</organism>
<feature type="region of interest" description="Disordered" evidence="1">
    <location>
        <begin position="248"/>
        <end position="332"/>
    </location>
</feature>
<proteinExistence type="predicted"/>
<dbReference type="Proteomes" id="UP000613740">
    <property type="component" value="Unassembled WGS sequence"/>
</dbReference>